<dbReference type="AlphaFoldDB" id="A0A8H6H7X7"/>
<evidence type="ECO:0000313" key="4">
    <source>
        <dbReference type="EMBL" id="KAF6741187.1"/>
    </source>
</evidence>
<evidence type="ECO:0000259" key="3">
    <source>
        <dbReference type="Pfam" id="PF20151"/>
    </source>
</evidence>
<evidence type="ECO:0000313" key="5">
    <source>
        <dbReference type="Proteomes" id="UP000521943"/>
    </source>
</evidence>
<feature type="transmembrane region" description="Helical" evidence="2">
    <location>
        <begin position="203"/>
        <end position="224"/>
    </location>
</feature>
<dbReference type="EMBL" id="JACGCI010000276">
    <property type="protein sequence ID" value="KAF6741187.1"/>
    <property type="molecule type" value="Genomic_DNA"/>
</dbReference>
<name>A0A8H6H7X7_9AGAR</name>
<dbReference type="InterPro" id="IPR045340">
    <property type="entry name" value="DUF6533"/>
</dbReference>
<evidence type="ECO:0000256" key="2">
    <source>
        <dbReference type="SAM" id="Phobius"/>
    </source>
</evidence>
<protein>
    <recommendedName>
        <fullName evidence="3">DUF6533 domain-containing protein</fullName>
    </recommendedName>
</protein>
<keyword evidence="5" id="KW-1185">Reference proteome</keyword>
<dbReference type="Pfam" id="PF20151">
    <property type="entry name" value="DUF6533"/>
    <property type="match status" value="1"/>
</dbReference>
<dbReference type="Proteomes" id="UP000521943">
    <property type="component" value="Unassembled WGS sequence"/>
</dbReference>
<comment type="caution">
    <text evidence="4">The sequence shown here is derived from an EMBL/GenBank/DDBJ whole genome shotgun (WGS) entry which is preliminary data.</text>
</comment>
<feature type="domain" description="DUF6533" evidence="3">
    <location>
        <begin position="18"/>
        <end position="61"/>
    </location>
</feature>
<evidence type="ECO:0000256" key="1">
    <source>
        <dbReference type="SAM" id="MobiDB-lite"/>
    </source>
</evidence>
<reference evidence="4 5" key="1">
    <citation type="submission" date="2020-07" db="EMBL/GenBank/DDBJ databases">
        <title>Comparative genomics of pyrophilous fungi reveals a link between fire events and developmental genes.</title>
        <authorList>
            <consortium name="DOE Joint Genome Institute"/>
            <person name="Steindorff A.S."/>
            <person name="Carver A."/>
            <person name="Calhoun S."/>
            <person name="Stillman K."/>
            <person name="Liu H."/>
            <person name="Lipzen A."/>
            <person name="Pangilinan J."/>
            <person name="Labutti K."/>
            <person name="Bruns T.D."/>
            <person name="Grigoriev I.V."/>
        </authorList>
    </citation>
    <scope>NUCLEOTIDE SEQUENCE [LARGE SCALE GENOMIC DNA]</scope>
    <source>
        <strain evidence="4 5">CBS 144469</strain>
    </source>
</reference>
<keyword evidence="2" id="KW-1133">Transmembrane helix</keyword>
<proteinExistence type="predicted"/>
<dbReference type="OrthoDB" id="3341843at2759"/>
<feature type="region of interest" description="Disordered" evidence="1">
    <location>
        <begin position="313"/>
        <end position="351"/>
    </location>
</feature>
<sequence length="351" mass="38967">MDFEGGLNRAAGPKAVSILVSLTLLIFDYFLTLRHEVELVWDRKFTAGTALFLVNRYMPFIDLSISYQDTQGLLSPEQCKIREATVSWMILGGMSLSEVILILRTMAIWNSRRWVGVTLGAVFGLALGACIGITFNWLKTLVFISVPNNGGGCDLFHADGLVMISYVLLLVLETVIVALTALQARYHIHRGSSGWLMRLYQQGFLFYLYMLLITLANVICPLVAETHYKLVFIAPQRAVHSIFCNRVFFIVFKRQTSKTYNQTRTHSMGLIETMQIPEDFECIHEDNDGENDYADGGGYGGWAEGMGMGHSEKVSDNEKMAGPLSGVPAPLETVPRFLEGCSTGPGTARTP</sequence>
<keyword evidence="2" id="KW-0812">Transmembrane</keyword>
<feature type="transmembrane region" description="Helical" evidence="2">
    <location>
        <begin position="158"/>
        <end position="182"/>
    </location>
</feature>
<gene>
    <name evidence="4" type="ORF">DFP72DRAFT_297933</name>
</gene>
<feature type="transmembrane region" description="Helical" evidence="2">
    <location>
        <begin position="15"/>
        <end position="33"/>
    </location>
</feature>
<feature type="transmembrane region" description="Helical" evidence="2">
    <location>
        <begin position="115"/>
        <end position="138"/>
    </location>
</feature>
<keyword evidence="2" id="KW-0472">Membrane</keyword>
<accession>A0A8H6H7X7</accession>
<organism evidence="4 5">
    <name type="scientific">Ephemerocybe angulata</name>
    <dbReference type="NCBI Taxonomy" id="980116"/>
    <lineage>
        <taxon>Eukaryota</taxon>
        <taxon>Fungi</taxon>
        <taxon>Dikarya</taxon>
        <taxon>Basidiomycota</taxon>
        <taxon>Agaricomycotina</taxon>
        <taxon>Agaricomycetes</taxon>
        <taxon>Agaricomycetidae</taxon>
        <taxon>Agaricales</taxon>
        <taxon>Agaricineae</taxon>
        <taxon>Psathyrellaceae</taxon>
        <taxon>Ephemerocybe</taxon>
    </lineage>
</organism>